<sequence>MQIRSLCLVALLAAAPAFAQTPRPLVLDDQDNERVLSDPQLSPEGTWIAYAVAAVDKKQDKAITHVFMTSWDGKQTLQMTSTPNASEKKPKFSPDGRYLAFLSGRGDEKEIEQLWLLDRAGGEAEKITETKGSINDYAWSPDGKRLALIVEDADPDEDEEGEAKDKKKAKKPIVIDRFHFKEDIDGYLGKKRDRLHVLDLADRKLTRITSGEFDDAMPAWSPDGKRIAFVSRRSRPDFDRDDNYDVFLVDAVENATPRALTTYPAADNKPDYKSPLAFSPDGTQLAYLQGPSLKLFEYGVRKLAVVPVGGGAPRLFAESLDRNVRAPVWSKDGKSIRLLVEDDRTVYLGEVSLRDGALKSVLQGRNVVGAYVAAAGKEAVLLSTPTAPAEIFALDNGKPRQVTKHNAWLQTVQTTPADEIAFKSADGTEIHGLLYKPPGFVAGRKYPTVLRIHGGPQAQYQLSYSFEMQLLAARGYLVVTANPRGSTGRGEAFSSAIYASWGKKDGDDVLAAVDYVVAQGMADPARLGVGGWSYGGLLTNYVIARDTRFKVATSGASASNILAGYGTDQYTRDYEMELGRPWEATQTWLNLSDPFLHADRIKTPTLFLCGEKDFNVPLLNSEQMYQALKSLGLDTQLVIYPGQFHGIKRPSYKRDVLERYLAWYDKYLGGSAKEGGAP</sequence>
<evidence type="ECO:0000256" key="4">
    <source>
        <dbReference type="ARBA" id="ARBA00032284"/>
    </source>
</evidence>
<feature type="signal peptide" evidence="7">
    <location>
        <begin position="1"/>
        <end position="19"/>
    </location>
</feature>
<evidence type="ECO:0000259" key="8">
    <source>
        <dbReference type="Pfam" id="PF00326"/>
    </source>
</evidence>
<feature type="domain" description="Peptidase S9 prolyl oligopeptidase catalytic" evidence="8">
    <location>
        <begin position="463"/>
        <end position="670"/>
    </location>
</feature>
<evidence type="ECO:0000256" key="1">
    <source>
        <dbReference type="ARBA" id="ARBA00022801"/>
    </source>
</evidence>
<gene>
    <name evidence="9" type="ORF">TMPK1_19400</name>
</gene>
<dbReference type="SUPFAM" id="SSF53474">
    <property type="entry name" value="alpha/beta-Hydrolases"/>
    <property type="match status" value="1"/>
</dbReference>
<keyword evidence="1" id="KW-0378">Hydrolase</keyword>
<evidence type="ECO:0000256" key="3">
    <source>
        <dbReference type="ARBA" id="ARBA00022990"/>
    </source>
</evidence>
<evidence type="ECO:0000256" key="6">
    <source>
        <dbReference type="ARBA" id="ARBA00045885"/>
    </source>
</evidence>
<dbReference type="EMBL" id="BOPV01000001">
    <property type="protein sequence ID" value="GIL39703.1"/>
    <property type="molecule type" value="Genomic_DNA"/>
</dbReference>
<dbReference type="GO" id="GO:0004252">
    <property type="term" value="F:serine-type endopeptidase activity"/>
    <property type="evidence" value="ECO:0007669"/>
    <property type="project" value="InterPro"/>
</dbReference>
<organism evidence="9 10">
    <name type="scientific">Roseiterribacter gracilis</name>
    <dbReference type="NCBI Taxonomy" id="2812848"/>
    <lineage>
        <taxon>Bacteria</taxon>
        <taxon>Pseudomonadati</taxon>
        <taxon>Pseudomonadota</taxon>
        <taxon>Alphaproteobacteria</taxon>
        <taxon>Rhodospirillales</taxon>
        <taxon>Roseiterribacteraceae</taxon>
        <taxon>Roseiterribacter</taxon>
    </lineage>
</organism>
<dbReference type="Pfam" id="PF07676">
    <property type="entry name" value="PD40"/>
    <property type="match status" value="3"/>
</dbReference>
<comment type="caution">
    <text evidence="9">The sequence shown here is derived from an EMBL/GenBank/DDBJ whole genome shotgun (WGS) entry which is preliminary data.</text>
</comment>
<keyword evidence="2" id="KW-0645">Protease</keyword>
<evidence type="ECO:0000256" key="5">
    <source>
        <dbReference type="ARBA" id="ARBA00032596"/>
    </source>
</evidence>
<protein>
    <recommendedName>
        <fullName evidence="5">Acyl-peptide hydrolase</fullName>
    </recommendedName>
    <alternativeName>
        <fullName evidence="4">Acylaminoacyl-peptidase</fullName>
    </alternativeName>
</protein>
<evidence type="ECO:0000256" key="2">
    <source>
        <dbReference type="ARBA" id="ARBA00022825"/>
    </source>
</evidence>
<dbReference type="PANTHER" id="PTHR42776">
    <property type="entry name" value="SERINE PEPTIDASE S9 FAMILY MEMBER"/>
    <property type="match status" value="1"/>
</dbReference>
<proteinExistence type="predicted"/>
<dbReference type="AlphaFoldDB" id="A0A8S8X8D1"/>
<accession>A0A8S8X8D1</accession>
<keyword evidence="2" id="KW-0720">Serine protease</keyword>
<keyword evidence="3" id="KW-0007">Acetylation</keyword>
<dbReference type="Pfam" id="PF00326">
    <property type="entry name" value="Peptidase_S9"/>
    <property type="match status" value="1"/>
</dbReference>
<dbReference type="InterPro" id="IPR011659">
    <property type="entry name" value="WD40"/>
</dbReference>
<evidence type="ECO:0000313" key="9">
    <source>
        <dbReference type="EMBL" id="GIL39703.1"/>
    </source>
</evidence>
<keyword evidence="10" id="KW-1185">Reference proteome</keyword>
<dbReference type="PROSITE" id="PS00708">
    <property type="entry name" value="PRO_ENDOPEP_SER"/>
    <property type="match status" value="1"/>
</dbReference>
<keyword evidence="7" id="KW-0732">Signal</keyword>
<dbReference type="InterPro" id="IPR002471">
    <property type="entry name" value="Pept_S9_AS"/>
</dbReference>
<dbReference type="GO" id="GO:0006508">
    <property type="term" value="P:proteolysis"/>
    <property type="evidence" value="ECO:0007669"/>
    <property type="project" value="InterPro"/>
</dbReference>
<feature type="chain" id="PRO_5035927561" description="Acyl-peptide hydrolase" evidence="7">
    <location>
        <begin position="20"/>
        <end position="678"/>
    </location>
</feature>
<evidence type="ECO:0000256" key="7">
    <source>
        <dbReference type="SAM" id="SignalP"/>
    </source>
</evidence>
<dbReference type="InterPro" id="IPR029058">
    <property type="entry name" value="AB_hydrolase_fold"/>
</dbReference>
<dbReference type="Gene3D" id="2.120.10.30">
    <property type="entry name" value="TolB, C-terminal domain"/>
    <property type="match status" value="2"/>
</dbReference>
<dbReference type="RefSeq" id="WP_420242811.1">
    <property type="nucleotide sequence ID" value="NZ_BOPV01000001.1"/>
</dbReference>
<comment type="function">
    <text evidence="6">This enzyme catalyzes the hydrolysis of the N-terminal peptide bond of an N-acetylated peptide to generate an N-acetylated amino acid and a peptide with a free N-terminus. It preferentially cleaves off Ac-Ala, Ac-Met and Ac-Ser. Also, involved in the degradation of oxidized and glycated proteins.</text>
</comment>
<evidence type="ECO:0000313" key="10">
    <source>
        <dbReference type="Proteomes" id="UP000681075"/>
    </source>
</evidence>
<dbReference type="InterPro" id="IPR001375">
    <property type="entry name" value="Peptidase_S9_cat"/>
</dbReference>
<dbReference type="Proteomes" id="UP000681075">
    <property type="component" value="Unassembled WGS sequence"/>
</dbReference>
<dbReference type="SUPFAM" id="SSF82171">
    <property type="entry name" value="DPP6 N-terminal domain-like"/>
    <property type="match status" value="1"/>
</dbReference>
<dbReference type="Gene3D" id="3.40.50.1820">
    <property type="entry name" value="alpha/beta hydrolase"/>
    <property type="match status" value="1"/>
</dbReference>
<dbReference type="InterPro" id="IPR011042">
    <property type="entry name" value="6-blade_b-propeller_TolB-like"/>
</dbReference>
<dbReference type="PANTHER" id="PTHR42776:SF27">
    <property type="entry name" value="DIPEPTIDYL PEPTIDASE FAMILY MEMBER 6"/>
    <property type="match status" value="1"/>
</dbReference>
<reference evidence="9" key="1">
    <citation type="submission" date="2021-02" db="EMBL/GenBank/DDBJ databases">
        <title>Genome sequence of Rhodospirillales sp. strain TMPK1 isolated from soil.</title>
        <authorList>
            <person name="Nakai R."/>
            <person name="Kusada H."/>
            <person name="Tamaki H."/>
        </authorList>
    </citation>
    <scope>NUCLEOTIDE SEQUENCE</scope>
    <source>
        <strain evidence="9">TMPK1</strain>
    </source>
</reference>
<name>A0A8S8X8D1_9PROT</name>